<sequence>MQAIIIGFMGSGKTTVGRELSESLNVNNHDLDEIIVNQIGESISSFFKTHSEAEFRKIERQQLQKAMNLEGILSTGGGTPMQNSQIFKATSIPVFLLDAVDETILKRLTKESGRPLVEKLGMDGILQLKAKRQPAYEAISDYIIHTDNKTPQAVSKEIINKLRSR</sequence>
<keyword evidence="7" id="KW-0479">Metal-binding</keyword>
<dbReference type="PANTHER" id="PTHR21087:SF16">
    <property type="entry name" value="SHIKIMATE KINASE 1, CHLOROPLASTIC"/>
    <property type="match status" value="1"/>
</dbReference>
<keyword evidence="3 7" id="KW-0547">Nucleotide-binding</keyword>
<comment type="subcellular location">
    <subcellularLocation>
        <location evidence="7">Cytoplasm</location>
    </subcellularLocation>
</comment>
<dbReference type="RefSeq" id="WP_105988032.1">
    <property type="nucleotide sequence ID" value="NZ_POST01000003.1"/>
</dbReference>
<dbReference type="Pfam" id="PF01202">
    <property type="entry name" value="SKI"/>
    <property type="match status" value="1"/>
</dbReference>
<keyword evidence="4 7" id="KW-0418">Kinase</keyword>
<keyword evidence="1 7" id="KW-0028">Amino-acid biosynthesis</keyword>
<comment type="similarity">
    <text evidence="7">Belongs to the shikimate kinase family.</text>
</comment>
<keyword evidence="7" id="KW-0460">Magnesium</keyword>
<feature type="binding site" evidence="7">
    <location>
        <position position="77"/>
    </location>
    <ligand>
        <name>substrate</name>
    </ligand>
</feature>
<dbReference type="Proteomes" id="UP000767392">
    <property type="component" value="Unassembled WGS sequence"/>
</dbReference>
<gene>
    <name evidence="7" type="primary">aroK</name>
    <name evidence="8" type="ORF">DY048_05010</name>
</gene>
<feature type="binding site" evidence="7">
    <location>
        <position position="56"/>
    </location>
    <ligand>
        <name>substrate</name>
    </ligand>
</feature>
<evidence type="ECO:0000256" key="3">
    <source>
        <dbReference type="ARBA" id="ARBA00022741"/>
    </source>
</evidence>
<dbReference type="CDD" id="cd00464">
    <property type="entry name" value="SK"/>
    <property type="match status" value="1"/>
</dbReference>
<dbReference type="SUPFAM" id="SSF52540">
    <property type="entry name" value="P-loop containing nucleoside triphosphate hydrolases"/>
    <property type="match status" value="1"/>
</dbReference>
<dbReference type="HAMAP" id="MF_00109">
    <property type="entry name" value="Shikimate_kinase"/>
    <property type="match status" value="1"/>
</dbReference>
<evidence type="ECO:0000256" key="5">
    <source>
        <dbReference type="ARBA" id="ARBA00022840"/>
    </source>
</evidence>
<dbReference type="InterPro" id="IPR027417">
    <property type="entry name" value="P-loop_NTPase"/>
</dbReference>
<comment type="cofactor">
    <cofactor evidence="7">
        <name>Mg(2+)</name>
        <dbReference type="ChEBI" id="CHEBI:18420"/>
    </cofactor>
    <text evidence="7">Binds 1 Mg(2+) ion per subunit.</text>
</comment>
<evidence type="ECO:0000313" key="8">
    <source>
        <dbReference type="EMBL" id="TPR14308.1"/>
    </source>
</evidence>
<comment type="catalytic activity">
    <reaction evidence="7">
        <text>shikimate + ATP = 3-phosphoshikimate + ADP + H(+)</text>
        <dbReference type="Rhea" id="RHEA:13121"/>
        <dbReference type="ChEBI" id="CHEBI:15378"/>
        <dbReference type="ChEBI" id="CHEBI:30616"/>
        <dbReference type="ChEBI" id="CHEBI:36208"/>
        <dbReference type="ChEBI" id="CHEBI:145989"/>
        <dbReference type="ChEBI" id="CHEBI:456216"/>
        <dbReference type="EC" id="2.7.1.71"/>
    </reaction>
</comment>
<dbReference type="PRINTS" id="PR01100">
    <property type="entry name" value="SHIKIMTKNASE"/>
</dbReference>
<reference evidence="8 9" key="1">
    <citation type="submission" date="2018-08" db="EMBL/GenBank/DDBJ databases">
        <title>Comparative genomics of wild bee and flower associated Lactobacillus reveals potential adaptation to the bee host.</title>
        <authorList>
            <person name="Vuong H.Q."/>
            <person name="Mcfrederick Q.S."/>
        </authorList>
    </citation>
    <scope>NUCLEOTIDE SEQUENCE [LARGE SCALE GENOMIC DNA]</scope>
    <source>
        <strain evidence="8 9">HV_04</strain>
    </source>
</reference>
<evidence type="ECO:0000313" key="9">
    <source>
        <dbReference type="Proteomes" id="UP000767392"/>
    </source>
</evidence>
<dbReference type="InterPro" id="IPR031322">
    <property type="entry name" value="Shikimate/glucono_kinase"/>
</dbReference>
<comment type="caution">
    <text evidence="8">The sequence shown here is derived from an EMBL/GenBank/DDBJ whole genome shotgun (WGS) entry which is preliminary data.</text>
</comment>
<keyword evidence="2 7" id="KW-0808">Transferase</keyword>
<keyword evidence="6 7" id="KW-0057">Aromatic amino acid biosynthesis</keyword>
<comment type="caution">
    <text evidence="7">Lacks conserved residue(s) required for the propagation of feature annotation.</text>
</comment>
<comment type="subunit">
    <text evidence="7">Monomer.</text>
</comment>
<feature type="binding site" evidence="7">
    <location>
        <position position="114"/>
    </location>
    <ligand>
        <name>ATP</name>
        <dbReference type="ChEBI" id="CHEBI:30616"/>
    </ligand>
</feature>
<keyword evidence="7" id="KW-0963">Cytoplasm</keyword>
<dbReference type="GO" id="GO:0016301">
    <property type="term" value="F:kinase activity"/>
    <property type="evidence" value="ECO:0007669"/>
    <property type="project" value="UniProtKB-KW"/>
</dbReference>
<accession>A0ABY2YUP8</accession>
<dbReference type="InterPro" id="IPR000623">
    <property type="entry name" value="Shikimate_kinase/TSH1"/>
</dbReference>
<evidence type="ECO:0000256" key="1">
    <source>
        <dbReference type="ARBA" id="ARBA00022605"/>
    </source>
</evidence>
<organism evidence="8 9">
    <name type="scientific">Apilactobacillus timberlakei</name>
    <dbReference type="NCBI Taxonomy" id="2008380"/>
    <lineage>
        <taxon>Bacteria</taxon>
        <taxon>Bacillati</taxon>
        <taxon>Bacillota</taxon>
        <taxon>Bacilli</taxon>
        <taxon>Lactobacillales</taxon>
        <taxon>Lactobacillaceae</taxon>
        <taxon>Apilactobacillus</taxon>
    </lineage>
</organism>
<keyword evidence="9" id="KW-1185">Reference proteome</keyword>
<evidence type="ECO:0000256" key="4">
    <source>
        <dbReference type="ARBA" id="ARBA00022777"/>
    </source>
</evidence>
<feature type="binding site" evidence="7">
    <location>
        <position position="132"/>
    </location>
    <ligand>
        <name>substrate</name>
    </ligand>
</feature>
<keyword evidence="5 7" id="KW-0067">ATP-binding</keyword>
<evidence type="ECO:0000256" key="2">
    <source>
        <dbReference type="ARBA" id="ARBA00022679"/>
    </source>
</evidence>
<dbReference type="EC" id="2.7.1.71" evidence="7"/>
<dbReference type="EMBL" id="QUAM01000003">
    <property type="protein sequence ID" value="TPR14308.1"/>
    <property type="molecule type" value="Genomic_DNA"/>
</dbReference>
<protein>
    <recommendedName>
        <fullName evidence="7">Shikimate kinase</fullName>
        <shortName evidence="7">SK</shortName>
        <ecNumber evidence="7">2.7.1.71</ecNumber>
    </recommendedName>
</protein>
<comment type="function">
    <text evidence="7">Catalyzes the specific phosphorylation of the 3-hydroxyl group of shikimic acid using ATP as a cosubstrate.</text>
</comment>
<feature type="binding site" evidence="7">
    <location>
        <position position="32"/>
    </location>
    <ligand>
        <name>substrate</name>
    </ligand>
</feature>
<dbReference type="PANTHER" id="PTHR21087">
    <property type="entry name" value="SHIKIMATE KINASE"/>
    <property type="match status" value="1"/>
</dbReference>
<dbReference type="Gene3D" id="3.40.50.300">
    <property type="entry name" value="P-loop containing nucleotide triphosphate hydrolases"/>
    <property type="match status" value="1"/>
</dbReference>
<proteinExistence type="inferred from homology"/>
<comment type="pathway">
    <text evidence="7">Metabolic intermediate biosynthesis; chorismate biosynthesis; chorismate from D-erythrose 4-phosphate and phosphoenolpyruvate: step 5/7.</text>
</comment>
<evidence type="ECO:0000256" key="6">
    <source>
        <dbReference type="ARBA" id="ARBA00023141"/>
    </source>
</evidence>
<feature type="binding site" evidence="7">
    <location>
        <begin position="10"/>
        <end position="15"/>
    </location>
    <ligand>
        <name>ATP</name>
        <dbReference type="ChEBI" id="CHEBI:30616"/>
    </ligand>
</feature>
<name>A0ABY2YUP8_9LACO</name>
<feature type="binding site" evidence="7">
    <location>
        <position position="14"/>
    </location>
    <ligand>
        <name>Mg(2+)</name>
        <dbReference type="ChEBI" id="CHEBI:18420"/>
    </ligand>
</feature>
<evidence type="ECO:0000256" key="7">
    <source>
        <dbReference type="HAMAP-Rule" id="MF_00109"/>
    </source>
</evidence>